<dbReference type="SMART" id="SM00054">
    <property type="entry name" value="EFh"/>
    <property type="match status" value="2"/>
</dbReference>
<dbReference type="Pfam" id="PF13499">
    <property type="entry name" value="EF-hand_7"/>
    <property type="match status" value="1"/>
</dbReference>
<evidence type="ECO:0000256" key="3">
    <source>
        <dbReference type="SAM" id="Phobius"/>
    </source>
</evidence>
<dbReference type="InterPro" id="IPR018247">
    <property type="entry name" value="EF_Hand_1_Ca_BS"/>
</dbReference>
<feature type="transmembrane region" description="Helical" evidence="3">
    <location>
        <begin position="16"/>
        <end position="42"/>
    </location>
</feature>
<feature type="domain" description="EF-hand" evidence="4">
    <location>
        <begin position="341"/>
        <end position="376"/>
    </location>
</feature>
<feature type="region of interest" description="Disordered" evidence="2">
    <location>
        <begin position="419"/>
        <end position="454"/>
    </location>
</feature>
<sequence>MSLVWWLPELFRELRFWGASSGCPWGGILLAIFVCCAWCYLIERPMSSRRGRAGAEKFRWEGVSCNSVASRRSQCIGLSGFSVRVSFGLCQTRWVFDSGAKPARCDCMPHRIRIRRWNGHFRGPHSSRVKSWSSTRHSRSLSGRFALGGHRQFLFWLNTQKCSVQNASLVQFEIEGRVGRPTKSSAKDLADTWIDSEMDPAAAQEYHTAEEGAEPEEPCLEVPRHGLVQPHQEQASETEGDLTMLSMQRRIAELEVELKNRGPARVPMMPSLPSKTPPLFNSPSRPSVLLPEEMHRLQQLAGVPPPRAALAETRRKSVNFPVDLQDSALAERMTAKLSPSDKVDDIMGIFELFDNDATGTISFENMQNVARIIGAKESPQEIQAMLSTLDTDGDNELDPIDFYTCLVNGMRIRMEEEDRLQREQADSMREHMESMARSGQSQRNMSSAAMSMGK</sequence>
<dbReference type="EMBL" id="CAXAMN010028016">
    <property type="protein sequence ID" value="CAK9114425.1"/>
    <property type="molecule type" value="Genomic_DNA"/>
</dbReference>
<keyword evidence="3" id="KW-0472">Membrane</keyword>
<feature type="domain" description="EF-hand" evidence="4">
    <location>
        <begin position="377"/>
        <end position="412"/>
    </location>
</feature>
<feature type="compositionally biased region" description="Basic and acidic residues" evidence="2">
    <location>
        <begin position="419"/>
        <end position="434"/>
    </location>
</feature>
<dbReference type="CDD" id="cd00051">
    <property type="entry name" value="EFh"/>
    <property type="match status" value="1"/>
</dbReference>
<dbReference type="PROSITE" id="PS50222">
    <property type="entry name" value="EF_HAND_2"/>
    <property type="match status" value="2"/>
</dbReference>
<keyword evidence="3" id="KW-0812">Transmembrane</keyword>
<evidence type="ECO:0000256" key="1">
    <source>
        <dbReference type="ARBA" id="ARBA00022837"/>
    </source>
</evidence>
<protein>
    <recommendedName>
        <fullName evidence="4">EF-hand domain-containing protein</fullName>
    </recommendedName>
</protein>
<gene>
    <name evidence="5" type="ORF">CCMP2556_LOCUS52901</name>
</gene>
<feature type="compositionally biased region" description="Polar residues" evidence="2">
    <location>
        <begin position="437"/>
        <end position="454"/>
    </location>
</feature>
<accession>A0ABP0SQ65</accession>
<evidence type="ECO:0000259" key="4">
    <source>
        <dbReference type="PROSITE" id="PS50222"/>
    </source>
</evidence>
<dbReference type="PROSITE" id="PS00018">
    <property type="entry name" value="EF_HAND_1"/>
    <property type="match status" value="1"/>
</dbReference>
<dbReference type="InterPro" id="IPR011992">
    <property type="entry name" value="EF-hand-dom_pair"/>
</dbReference>
<evidence type="ECO:0000313" key="5">
    <source>
        <dbReference type="EMBL" id="CAK9114425.1"/>
    </source>
</evidence>
<keyword evidence="1" id="KW-0106">Calcium</keyword>
<proteinExistence type="predicted"/>
<keyword evidence="6" id="KW-1185">Reference proteome</keyword>
<dbReference type="SUPFAM" id="SSF47473">
    <property type="entry name" value="EF-hand"/>
    <property type="match status" value="1"/>
</dbReference>
<keyword evidence="3" id="KW-1133">Transmembrane helix</keyword>
<dbReference type="InterPro" id="IPR002048">
    <property type="entry name" value="EF_hand_dom"/>
</dbReference>
<organism evidence="5 6">
    <name type="scientific">Durusdinium trenchii</name>
    <dbReference type="NCBI Taxonomy" id="1381693"/>
    <lineage>
        <taxon>Eukaryota</taxon>
        <taxon>Sar</taxon>
        <taxon>Alveolata</taxon>
        <taxon>Dinophyceae</taxon>
        <taxon>Suessiales</taxon>
        <taxon>Symbiodiniaceae</taxon>
        <taxon>Durusdinium</taxon>
    </lineage>
</organism>
<name>A0ABP0SQ65_9DINO</name>
<dbReference type="Gene3D" id="1.10.238.10">
    <property type="entry name" value="EF-hand"/>
    <property type="match status" value="1"/>
</dbReference>
<dbReference type="Proteomes" id="UP001642484">
    <property type="component" value="Unassembled WGS sequence"/>
</dbReference>
<comment type="caution">
    <text evidence="5">The sequence shown here is derived from an EMBL/GenBank/DDBJ whole genome shotgun (WGS) entry which is preliminary data.</text>
</comment>
<evidence type="ECO:0000256" key="2">
    <source>
        <dbReference type="SAM" id="MobiDB-lite"/>
    </source>
</evidence>
<reference evidence="5 6" key="1">
    <citation type="submission" date="2024-02" db="EMBL/GenBank/DDBJ databases">
        <authorList>
            <person name="Chen Y."/>
            <person name="Shah S."/>
            <person name="Dougan E. K."/>
            <person name="Thang M."/>
            <person name="Chan C."/>
        </authorList>
    </citation>
    <scope>NUCLEOTIDE SEQUENCE [LARGE SCALE GENOMIC DNA]</scope>
</reference>
<evidence type="ECO:0000313" key="6">
    <source>
        <dbReference type="Proteomes" id="UP001642484"/>
    </source>
</evidence>